<protein>
    <submittedName>
        <fullName evidence="2">Uncharacterized protein</fullName>
    </submittedName>
</protein>
<dbReference type="EMBL" id="JACCKX010000001">
    <property type="protein sequence ID" value="NZA02698.1"/>
    <property type="molecule type" value="Genomic_DNA"/>
</dbReference>
<dbReference type="Proteomes" id="UP000589716">
    <property type="component" value="Unassembled WGS sequence"/>
</dbReference>
<gene>
    <name evidence="2" type="ORF">H0I39_14760</name>
</gene>
<evidence type="ECO:0000256" key="1">
    <source>
        <dbReference type="SAM" id="MobiDB-lite"/>
    </source>
</evidence>
<accession>A0A853IYG4</accession>
<evidence type="ECO:0000313" key="2">
    <source>
        <dbReference type="EMBL" id="NZA02698.1"/>
    </source>
</evidence>
<keyword evidence="3" id="KW-1185">Reference proteome</keyword>
<organism evidence="2 3">
    <name type="scientific">Ottowia beijingensis</name>
    <dbReference type="NCBI Taxonomy" id="1207057"/>
    <lineage>
        <taxon>Bacteria</taxon>
        <taxon>Pseudomonadati</taxon>
        <taxon>Pseudomonadota</taxon>
        <taxon>Betaproteobacteria</taxon>
        <taxon>Burkholderiales</taxon>
        <taxon>Comamonadaceae</taxon>
        <taxon>Ottowia</taxon>
    </lineage>
</organism>
<sequence length="84" mass="9287">MDYVPGQDGLQPGQTARAKAPGRLEFRAGDGPLITIEPDYQLTLERAPQSLVMSWQEDGQPMNAAIPVVEFDEYLKTGKIVIQK</sequence>
<comment type="caution">
    <text evidence="2">The sequence shown here is derived from an EMBL/GenBank/DDBJ whole genome shotgun (WGS) entry which is preliminary data.</text>
</comment>
<dbReference type="AlphaFoldDB" id="A0A853IYG4"/>
<name>A0A853IYG4_9BURK</name>
<feature type="region of interest" description="Disordered" evidence="1">
    <location>
        <begin position="1"/>
        <end position="22"/>
    </location>
</feature>
<evidence type="ECO:0000313" key="3">
    <source>
        <dbReference type="Proteomes" id="UP000589716"/>
    </source>
</evidence>
<reference evidence="2 3" key="1">
    <citation type="submission" date="2020-07" db="EMBL/GenBank/DDBJ databases">
        <authorList>
            <person name="Maaloum M."/>
        </authorList>
    </citation>
    <scope>NUCLEOTIDE SEQUENCE [LARGE SCALE GENOMIC DNA]</scope>
    <source>
        <strain evidence="2 3">GCS-AN-3</strain>
    </source>
</reference>
<proteinExistence type="predicted"/>